<dbReference type="PANTHER" id="PTHR43531:SF11">
    <property type="entry name" value="METHYL-ACCEPTING CHEMOTAXIS PROTEIN 3"/>
    <property type="match status" value="1"/>
</dbReference>
<dbReference type="Pfam" id="PF00015">
    <property type="entry name" value="MCPsignal"/>
    <property type="match status" value="1"/>
</dbReference>
<reference evidence="7 8" key="1">
    <citation type="submission" date="2016-10" db="EMBL/GenBank/DDBJ databases">
        <authorList>
            <person name="de Groot N.N."/>
        </authorList>
    </citation>
    <scope>NUCLEOTIDE SEQUENCE [LARGE SCALE GENOMIC DNA]</scope>
    <source>
        <strain evidence="7 8">ATCC 43154</strain>
    </source>
</reference>
<organism evidence="7 8">
    <name type="scientific">Rugamonas rubra</name>
    <dbReference type="NCBI Taxonomy" id="758825"/>
    <lineage>
        <taxon>Bacteria</taxon>
        <taxon>Pseudomonadati</taxon>
        <taxon>Pseudomonadota</taxon>
        <taxon>Betaproteobacteria</taxon>
        <taxon>Burkholderiales</taxon>
        <taxon>Oxalobacteraceae</taxon>
        <taxon>Telluria group</taxon>
        <taxon>Rugamonas</taxon>
    </lineage>
</organism>
<feature type="region of interest" description="Disordered" evidence="4">
    <location>
        <begin position="41"/>
        <end position="69"/>
    </location>
</feature>
<dbReference type="PROSITE" id="PS50111">
    <property type="entry name" value="CHEMOTAXIS_TRANSDUC_2"/>
    <property type="match status" value="1"/>
</dbReference>
<dbReference type="GO" id="GO:0007165">
    <property type="term" value="P:signal transduction"/>
    <property type="evidence" value="ECO:0007669"/>
    <property type="project" value="UniProtKB-KW"/>
</dbReference>
<dbReference type="STRING" id="758825.SAMN02982985_04380"/>
<dbReference type="EMBL" id="FOTW01000022">
    <property type="protein sequence ID" value="SFM52430.1"/>
    <property type="molecule type" value="Genomic_DNA"/>
</dbReference>
<keyword evidence="5" id="KW-1133">Transmembrane helix</keyword>
<dbReference type="InterPro" id="IPR051310">
    <property type="entry name" value="MCP_chemotaxis"/>
</dbReference>
<keyword evidence="1" id="KW-0145">Chemotaxis</keyword>
<feature type="compositionally biased region" description="Polar residues" evidence="4">
    <location>
        <begin position="41"/>
        <end position="54"/>
    </location>
</feature>
<dbReference type="SUPFAM" id="SSF58104">
    <property type="entry name" value="Methyl-accepting chemotaxis protein (MCP) signaling domain"/>
    <property type="match status" value="1"/>
</dbReference>
<gene>
    <name evidence="7" type="ORF">SAMN02982985_04380</name>
</gene>
<sequence>MEYIAIAFGLITGIGGLIYTILNFHTLAATRRGVGGISATSATTAQPTVPTGSDSMAPASSAETVPANKPSQAVELHDGIEAKTSGLVDVLARLDDIAFQTNILALNAAVEAARAGEGGRGFAVVAAEVRRLSQRSSAAIGDLKKLIDQQQLVPPTMAQPPRTRSEAEGVSQVTQILISVIEASKAQSEDLAQVNHAIEHMDAMTQENAALVKEVAAAAESLQRQAIATVAAVNQLKPKTHGVD</sequence>
<evidence type="ECO:0000256" key="1">
    <source>
        <dbReference type="ARBA" id="ARBA00022500"/>
    </source>
</evidence>
<dbReference type="PANTHER" id="PTHR43531">
    <property type="entry name" value="PROTEIN ICFG"/>
    <property type="match status" value="1"/>
</dbReference>
<feature type="transmembrane region" description="Helical" evidence="5">
    <location>
        <begin position="6"/>
        <end position="24"/>
    </location>
</feature>
<dbReference type="Proteomes" id="UP000199470">
    <property type="component" value="Unassembled WGS sequence"/>
</dbReference>
<dbReference type="Gene3D" id="1.10.287.950">
    <property type="entry name" value="Methyl-accepting chemotaxis protein"/>
    <property type="match status" value="2"/>
</dbReference>
<evidence type="ECO:0000259" key="6">
    <source>
        <dbReference type="PROSITE" id="PS50111"/>
    </source>
</evidence>
<dbReference type="AlphaFoldDB" id="A0A1I4RKG8"/>
<dbReference type="GO" id="GO:0016020">
    <property type="term" value="C:membrane"/>
    <property type="evidence" value="ECO:0007669"/>
    <property type="project" value="InterPro"/>
</dbReference>
<keyword evidence="3" id="KW-0807">Transducer</keyword>
<feature type="domain" description="Methyl-accepting transducer" evidence="6">
    <location>
        <begin position="38"/>
        <end position="223"/>
    </location>
</feature>
<evidence type="ECO:0000313" key="7">
    <source>
        <dbReference type="EMBL" id="SFM52430.1"/>
    </source>
</evidence>
<dbReference type="InterPro" id="IPR004089">
    <property type="entry name" value="MCPsignal_dom"/>
</dbReference>
<keyword evidence="8" id="KW-1185">Reference proteome</keyword>
<dbReference type="PRINTS" id="PR00260">
    <property type="entry name" value="CHEMTRNSDUCR"/>
</dbReference>
<evidence type="ECO:0000313" key="8">
    <source>
        <dbReference type="Proteomes" id="UP000199470"/>
    </source>
</evidence>
<proteinExistence type="inferred from homology"/>
<keyword evidence="5" id="KW-0812">Transmembrane</keyword>
<evidence type="ECO:0000256" key="3">
    <source>
        <dbReference type="PROSITE-ProRule" id="PRU00284"/>
    </source>
</evidence>
<evidence type="ECO:0000256" key="5">
    <source>
        <dbReference type="SAM" id="Phobius"/>
    </source>
</evidence>
<name>A0A1I4RKG8_9BURK</name>
<dbReference type="SMART" id="SM00283">
    <property type="entry name" value="MA"/>
    <property type="match status" value="1"/>
</dbReference>
<accession>A0A1I4RKG8</accession>
<comment type="similarity">
    <text evidence="2">Belongs to the methyl-accepting chemotaxis (MCP) protein family.</text>
</comment>
<protein>
    <submittedName>
        <fullName evidence="7">Methyl-accepting chemotaxis protein (MCP) signalling domain-containing protein</fullName>
    </submittedName>
</protein>
<dbReference type="InterPro" id="IPR004090">
    <property type="entry name" value="Chemotax_Me-accpt_rcpt"/>
</dbReference>
<keyword evidence="5" id="KW-0472">Membrane</keyword>
<evidence type="ECO:0000256" key="4">
    <source>
        <dbReference type="SAM" id="MobiDB-lite"/>
    </source>
</evidence>
<dbReference type="GO" id="GO:0004888">
    <property type="term" value="F:transmembrane signaling receptor activity"/>
    <property type="evidence" value="ECO:0007669"/>
    <property type="project" value="InterPro"/>
</dbReference>
<dbReference type="GO" id="GO:0006935">
    <property type="term" value="P:chemotaxis"/>
    <property type="evidence" value="ECO:0007669"/>
    <property type="project" value="UniProtKB-KW"/>
</dbReference>
<evidence type="ECO:0000256" key="2">
    <source>
        <dbReference type="ARBA" id="ARBA00029447"/>
    </source>
</evidence>